<proteinExistence type="predicted"/>
<reference evidence="1 2" key="1">
    <citation type="submission" date="2023-02" db="EMBL/GenBank/DDBJ databases">
        <title>LHISI_Scaffold_Assembly.</title>
        <authorList>
            <person name="Stuart O.P."/>
            <person name="Cleave R."/>
            <person name="Magrath M.J.L."/>
            <person name="Mikheyev A.S."/>
        </authorList>
    </citation>
    <scope>NUCLEOTIDE SEQUENCE [LARGE SCALE GENOMIC DNA]</scope>
    <source>
        <strain evidence="1">Daus_M_001</strain>
        <tissue evidence="1">Leg muscle</tissue>
    </source>
</reference>
<gene>
    <name evidence="1" type="ORF">PR048_008968</name>
</gene>
<organism evidence="1 2">
    <name type="scientific">Dryococelus australis</name>
    <dbReference type="NCBI Taxonomy" id="614101"/>
    <lineage>
        <taxon>Eukaryota</taxon>
        <taxon>Metazoa</taxon>
        <taxon>Ecdysozoa</taxon>
        <taxon>Arthropoda</taxon>
        <taxon>Hexapoda</taxon>
        <taxon>Insecta</taxon>
        <taxon>Pterygota</taxon>
        <taxon>Neoptera</taxon>
        <taxon>Polyneoptera</taxon>
        <taxon>Phasmatodea</taxon>
        <taxon>Verophasmatodea</taxon>
        <taxon>Anareolatae</taxon>
        <taxon>Phasmatidae</taxon>
        <taxon>Eurycanthinae</taxon>
        <taxon>Dryococelus</taxon>
    </lineage>
</organism>
<dbReference type="Proteomes" id="UP001159363">
    <property type="component" value="Chromosome 3"/>
</dbReference>
<dbReference type="EMBL" id="JARBHB010000003">
    <property type="protein sequence ID" value="KAJ8889469.1"/>
    <property type="molecule type" value="Genomic_DNA"/>
</dbReference>
<comment type="caution">
    <text evidence="1">The sequence shown here is derived from an EMBL/GenBank/DDBJ whole genome shotgun (WGS) entry which is preliminary data.</text>
</comment>
<protein>
    <submittedName>
        <fullName evidence="1">Uncharacterized protein</fullName>
    </submittedName>
</protein>
<evidence type="ECO:0000313" key="1">
    <source>
        <dbReference type="EMBL" id="KAJ8889469.1"/>
    </source>
</evidence>
<accession>A0ABQ9HYL9</accession>
<keyword evidence="2" id="KW-1185">Reference proteome</keyword>
<sequence>MYILKKPSKYRTKILCLTDACDSYLLNAYQTQAIVQLTKFLNCSSRNVTCSNWFMSLEVAKVFNKPEIPQEFLLKKKKPIALSVYGFTKEYILVWYIPKRSKSVVLLSSMHQKIHTDVENDKSESVSFYNATK</sequence>
<evidence type="ECO:0000313" key="2">
    <source>
        <dbReference type="Proteomes" id="UP001159363"/>
    </source>
</evidence>
<name>A0ABQ9HYL9_9NEOP</name>